<keyword evidence="2" id="KW-0472">Membrane</keyword>
<feature type="region of interest" description="Disordered" evidence="1">
    <location>
        <begin position="603"/>
        <end position="653"/>
    </location>
</feature>
<feature type="transmembrane region" description="Helical" evidence="2">
    <location>
        <begin position="268"/>
        <end position="287"/>
    </location>
</feature>
<dbReference type="InterPro" id="IPR021878">
    <property type="entry name" value="TgpA_N"/>
</dbReference>
<dbReference type="RefSeq" id="WP_235052274.1">
    <property type="nucleotide sequence ID" value="NZ_JAKFHA010000005.1"/>
</dbReference>
<dbReference type="InterPro" id="IPR002931">
    <property type="entry name" value="Transglutaminase-like"/>
</dbReference>
<keyword evidence="5" id="KW-1185">Reference proteome</keyword>
<dbReference type="PANTHER" id="PTHR42736:SF1">
    <property type="entry name" value="PROTEIN-GLUTAMINE GAMMA-GLUTAMYLTRANSFERASE"/>
    <property type="match status" value="1"/>
</dbReference>
<evidence type="ECO:0000313" key="4">
    <source>
        <dbReference type="EMBL" id="MCF2528121.1"/>
    </source>
</evidence>
<feature type="transmembrane region" description="Helical" evidence="2">
    <location>
        <begin position="177"/>
        <end position="197"/>
    </location>
</feature>
<feature type="domain" description="Transglutaminase-like" evidence="3">
    <location>
        <begin position="535"/>
        <end position="604"/>
    </location>
</feature>
<dbReference type="AlphaFoldDB" id="A0AA41U025"/>
<feature type="region of interest" description="Disordered" evidence="1">
    <location>
        <begin position="1"/>
        <end position="30"/>
    </location>
</feature>
<dbReference type="Pfam" id="PF01841">
    <property type="entry name" value="Transglut_core"/>
    <property type="match status" value="1"/>
</dbReference>
<dbReference type="Pfam" id="PF11992">
    <property type="entry name" value="TgpA_N"/>
    <property type="match status" value="1"/>
</dbReference>
<evidence type="ECO:0000256" key="2">
    <source>
        <dbReference type="SAM" id="Phobius"/>
    </source>
</evidence>
<proteinExistence type="predicted"/>
<protein>
    <submittedName>
        <fullName evidence="4">TransglutaminaseTgpA domain-containing protein</fullName>
    </submittedName>
</protein>
<dbReference type="SMART" id="SM00460">
    <property type="entry name" value="TGc"/>
    <property type="match status" value="1"/>
</dbReference>
<reference evidence="4" key="1">
    <citation type="submission" date="2022-01" db="EMBL/GenBank/DDBJ databases">
        <title>Genome-Based Taxonomic Classification of the Phylum Actinobacteria.</title>
        <authorList>
            <person name="Gao Y."/>
        </authorList>
    </citation>
    <scope>NUCLEOTIDE SEQUENCE</scope>
    <source>
        <strain evidence="4">KLBMP 8922</strain>
    </source>
</reference>
<name>A0AA41U025_9ACTN</name>
<feature type="transmembrane region" description="Helical" evidence="2">
    <location>
        <begin position="690"/>
        <end position="714"/>
    </location>
</feature>
<gene>
    <name evidence="4" type="ORF">LZ495_12930</name>
</gene>
<dbReference type="InterPro" id="IPR038765">
    <property type="entry name" value="Papain-like_cys_pep_sf"/>
</dbReference>
<feature type="transmembrane region" description="Helical" evidence="2">
    <location>
        <begin position="36"/>
        <end position="56"/>
    </location>
</feature>
<evidence type="ECO:0000259" key="3">
    <source>
        <dbReference type="SMART" id="SM00460"/>
    </source>
</evidence>
<comment type="caution">
    <text evidence="4">The sequence shown here is derived from an EMBL/GenBank/DDBJ whole genome shotgun (WGS) entry which is preliminary data.</text>
</comment>
<dbReference type="Proteomes" id="UP001165378">
    <property type="component" value="Unassembled WGS sequence"/>
</dbReference>
<keyword evidence="2" id="KW-1133">Transmembrane helix</keyword>
<feature type="compositionally biased region" description="Low complexity" evidence="1">
    <location>
        <begin position="641"/>
        <end position="653"/>
    </location>
</feature>
<feature type="transmembrane region" description="Helical" evidence="2">
    <location>
        <begin position="203"/>
        <end position="219"/>
    </location>
</feature>
<organism evidence="4 5">
    <name type="scientific">Yinghuangia soli</name>
    <dbReference type="NCBI Taxonomy" id="2908204"/>
    <lineage>
        <taxon>Bacteria</taxon>
        <taxon>Bacillati</taxon>
        <taxon>Actinomycetota</taxon>
        <taxon>Actinomycetes</taxon>
        <taxon>Kitasatosporales</taxon>
        <taxon>Streptomycetaceae</taxon>
        <taxon>Yinghuangia</taxon>
    </lineage>
</organism>
<feature type="transmembrane region" description="Helical" evidence="2">
    <location>
        <begin position="93"/>
        <end position="114"/>
    </location>
</feature>
<keyword evidence="2" id="KW-0812">Transmembrane</keyword>
<sequence length="830" mass="86828">MNRAGSLQDAPPIPKADLARPDGPQPDPGTSRATPAVALFLVFLAASTAGLAFHRVYGLRSVAAVVVAAAAVPVLISPAAARRRARTGGNSPAGLWRSLILTVAAWPVFVWVLLYREQTPDAALLRTLGTDLLDAPHLALTVIAPVPAEGPLLILPFTVVWLAAYAAAELVLRTRTVLVPLLPPFAVLGLAVVLGAGAPGANAAAAGVFAAVCGIFVATRNRGLAAEPAVTAAAIVTPFGPGPRRPTGDPAPAATPTAPRSTRHRMSALAWPLAAAQALLAAVYVPALTGVGERDPFSPRTKAAAAEPQYVTGGNPLDLVGAWLADPDRPLFQVRTDGSAPDVNAQLADQEWRLAVLGRFDGISWTPEAMLRPTGGRIPEDPERGTANGEGVRLVSLDQQVTVQQLGGVWLPAADRAARIEGLSVPATLAVDPDSGALAGRSPLHEGDVYRVESHVPVFDPQRIQFASAADDPRYTRMPDAPTRDLLRRLAQEATAGSSFPYQQALRLAAWLRGHAVFDPAAVPGHTYRNLEFFLMESKRGTSEQFAAAFAAMARTLGLPARVVVGFRHGRPEAGGWQVTGADAVAWPEIEFAGVGWVPFHPTPDGLPAAPRQPSPAGPQVPTGTTATGPLPQPTAPEAIRQPGGQAAPPGAGARRLLADQQIIEARHDEPAARPADRRNGDDGKSGADLLRWGIGAAALLAAAAAAVVLGKLLRPWVARRRERRGDPGAQLVAAWRRIGDHLHRAGMPDPATLTAEEVAAFGAGLSAQDPPERGTGVPVDLSGLAELVNAITYADFRPDRAQAADAWHRVDEVGRAVRTARKMADRAPG</sequence>
<evidence type="ECO:0000313" key="5">
    <source>
        <dbReference type="Proteomes" id="UP001165378"/>
    </source>
</evidence>
<feature type="transmembrane region" description="Helical" evidence="2">
    <location>
        <begin position="62"/>
        <end position="81"/>
    </location>
</feature>
<dbReference type="PANTHER" id="PTHR42736">
    <property type="entry name" value="PROTEIN-GLUTAMINE GAMMA-GLUTAMYLTRANSFERASE"/>
    <property type="match status" value="1"/>
</dbReference>
<feature type="compositionally biased region" description="Low complexity" evidence="1">
    <location>
        <begin position="248"/>
        <end position="260"/>
    </location>
</feature>
<feature type="transmembrane region" description="Helical" evidence="2">
    <location>
        <begin position="152"/>
        <end position="172"/>
    </location>
</feature>
<accession>A0AA41U025</accession>
<dbReference type="Gene3D" id="3.10.620.30">
    <property type="match status" value="1"/>
</dbReference>
<dbReference type="InterPro" id="IPR052901">
    <property type="entry name" value="Bact_TGase-like"/>
</dbReference>
<dbReference type="EMBL" id="JAKFHA010000005">
    <property type="protein sequence ID" value="MCF2528121.1"/>
    <property type="molecule type" value="Genomic_DNA"/>
</dbReference>
<feature type="region of interest" description="Disordered" evidence="1">
    <location>
        <begin position="240"/>
        <end position="262"/>
    </location>
</feature>
<dbReference type="SUPFAM" id="SSF54001">
    <property type="entry name" value="Cysteine proteinases"/>
    <property type="match status" value="1"/>
</dbReference>
<evidence type="ECO:0000256" key="1">
    <source>
        <dbReference type="SAM" id="MobiDB-lite"/>
    </source>
</evidence>